<sequence length="64" mass="7510">MPRERSLSIKDKWSLDNQLGEMLRGLEKEEPARPAFSEELEALMQSYNMSYHDTIKILELIQQA</sequence>
<keyword evidence="2" id="KW-1185">Reference proteome</keyword>
<dbReference type="RefSeq" id="WP_115853490.1">
    <property type="nucleotide sequence ID" value="NZ_QRDJ01000006.1"/>
</dbReference>
<comment type="caution">
    <text evidence="1">The sequence shown here is derived from an EMBL/GenBank/DDBJ whole genome shotgun (WGS) entry which is preliminary data.</text>
</comment>
<dbReference type="EMBL" id="QRDJ01000006">
    <property type="protein sequence ID" value="REC96597.1"/>
    <property type="molecule type" value="Genomic_DNA"/>
</dbReference>
<dbReference type="AlphaFoldDB" id="A0A3D9E0P1"/>
<organism evidence="1 2">
    <name type="scientific">Kushneria indalinina DSM 14324</name>
    <dbReference type="NCBI Taxonomy" id="1122140"/>
    <lineage>
        <taxon>Bacteria</taxon>
        <taxon>Pseudomonadati</taxon>
        <taxon>Pseudomonadota</taxon>
        <taxon>Gammaproteobacteria</taxon>
        <taxon>Oceanospirillales</taxon>
        <taxon>Halomonadaceae</taxon>
        <taxon>Kushneria</taxon>
    </lineage>
</organism>
<protein>
    <submittedName>
        <fullName evidence="1">Uncharacterized protein</fullName>
    </submittedName>
</protein>
<name>A0A3D9E0P1_9GAMM</name>
<reference evidence="1 2" key="1">
    <citation type="submission" date="2018-07" db="EMBL/GenBank/DDBJ databases">
        <title>Genomic Encyclopedia of Type Strains, Phase IV (KMG-IV): sequencing the most valuable type-strain genomes for metagenomic binning, comparative biology and taxonomic classification.</title>
        <authorList>
            <person name="Goeker M."/>
        </authorList>
    </citation>
    <scope>NUCLEOTIDE SEQUENCE [LARGE SCALE GENOMIC DNA]</scope>
    <source>
        <strain evidence="1 2">DSM 14324</strain>
    </source>
</reference>
<proteinExistence type="predicted"/>
<evidence type="ECO:0000313" key="2">
    <source>
        <dbReference type="Proteomes" id="UP000256334"/>
    </source>
</evidence>
<dbReference type="OrthoDB" id="6184231at2"/>
<gene>
    <name evidence="1" type="ORF">C8D72_1290</name>
</gene>
<evidence type="ECO:0000313" key="1">
    <source>
        <dbReference type="EMBL" id="REC96597.1"/>
    </source>
</evidence>
<dbReference type="Proteomes" id="UP000256334">
    <property type="component" value="Unassembled WGS sequence"/>
</dbReference>
<accession>A0A3D9E0P1</accession>